<dbReference type="Proteomes" id="UP001221757">
    <property type="component" value="Unassembled WGS sequence"/>
</dbReference>
<sequence length="340" mass="36971">MVGCVHVVARVCGTHGRRRYFCRRSRRFPGLEIGGAVFVRVSVGDYSSPEVNRGMRGRRCLRLWGAGRISRRRCFLWGRAYFFSGTQLGGEGETGGVADARVGMLECVRVVIGVVADICVYVEWMAGQACIVRLLVLLMRPTIYVVLRWFSHVVCLRRTLHSPRRRGTFVSSRRSMARTLCSMGRAMHKHHPHAPSTPSFPPRTPAAHAEHARLLSWFLDARATPFGVHRMAFAGKTLIDAFHACGLGVSVATDGTLYQTEVFAASHSPASVAGLHAAHAHSSTAHSHSSSATPARSPGSSAGHSTHSKGLGKPETKVWGDRPVLLLLGIRLGLDGVNPV</sequence>
<keyword evidence="3" id="KW-1185">Reference proteome</keyword>
<proteinExistence type="predicted"/>
<evidence type="ECO:0000313" key="2">
    <source>
        <dbReference type="EMBL" id="KAJ7688559.1"/>
    </source>
</evidence>
<organism evidence="2 3">
    <name type="scientific">Mycena rosella</name>
    <name type="common">Pink bonnet</name>
    <name type="synonym">Agaricus rosellus</name>
    <dbReference type="NCBI Taxonomy" id="1033263"/>
    <lineage>
        <taxon>Eukaryota</taxon>
        <taxon>Fungi</taxon>
        <taxon>Dikarya</taxon>
        <taxon>Basidiomycota</taxon>
        <taxon>Agaricomycotina</taxon>
        <taxon>Agaricomycetes</taxon>
        <taxon>Agaricomycetidae</taxon>
        <taxon>Agaricales</taxon>
        <taxon>Marasmiineae</taxon>
        <taxon>Mycenaceae</taxon>
        <taxon>Mycena</taxon>
    </lineage>
</organism>
<reference evidence="2" key="1">
    <citation type="submission" date="2023-03" db="EMBL/GenBank/DDBJ databases">
        <title>Massive genome expansion in bonnet fungi (Mycena s.s.) driven by repeated elements and novel gene families across ecological guilds.</title>
        <authorList>
            <consortium name="Lawrence Berkeley National Laboratory"/>
            <person name="Harder C.B."/>
            <person name="Miyauchi S."/>
            <person name="Viragh M."/>
            <person name="Kuo A."/>
            <person name="Thoen E."/>
            <person name="Andreopoulos B."/>
            <person name="Lu D."/>
            <person name="Skrede I."/>
            <person name="Drula E."/>
            <person name="Henrissat B."/>
            <person name="Morin E."/>
            <person name="Kohler A."/>
            <person name="Barry K."/>
            <person name="LaButti K."/>
            <person name="Morin E."/>
            <person name="Salamov A."/>
            <person name="Lipzen A."/>
            <person name="Mereny Z."/>
            <person name="Hegedus B."/>
            <person name="Baldrian P."/>
            <person name="Stursova M."/>
            <person name="Weitz H."/>
            <person name="Taylor A."/>
            <person name="Grigoriev I.V."/>
            <person name="Nagy L.G."/>
            <person name="Martin F."/>
            <person name="Kauserud H."/>
        </authorList>
    </citation>
    <scope>NUCLEOTIDE SEQUENCE</scope>
    <source>
        <strain evidence="2">CBHHK067</strain>
    </source>
</reference>
<comment type="caution">
    <text evidence="2">The sequence shown here is derived from an EMBL/GenBank/DDBJ whole genome shotgun (WGS) entry which is preliminary data.</text>
</comment>
<name>A0AAD7DCT8_MYCRO</name>
<evidence type="ECO:0000256" key="1">
    <source>
        <dbReference type="SAM" id="MobiDB-lite"/>
    </source>
</evidence>
<accession>A0AAD7DCT8</accession>
<dbReference type="InterPro" id="IPR038765">
    <property type="entry name" value="Papain-like_cys_pep_sf"/>
</dbReference>
<dbReference type="AlphaFoldDB" id="A0AAD7DCT8"/>
<feature type="compositionally biased region" description="Low complexity" evidence="1">
    <location>
        <begin position="276"/>
        <end position="293"/>
    </location>
</feature>
<gene>
    <name evidence="2" type="ORF">B0H17DRAFT_1332056</name>
</gene>
<evidence type="ECO:0000313" key="3">
    <source>
        <dbReference type="Proteomes" id="UP001221757"/>
    </source>
</evidence>
<dbReference type="EMBL" id="JARKIE010000078">
    <property type="protein sequence ID" value="KAJ7688559.1"/>
    <property type="molecule type" value="Genomic_DNA"/>
</dbReference>
<feature type="region of interest" description="Disordered" evidence="1">
    <location>
        <begin position="274"/>
        <end position="316"/>
    </location>
</feature>
<dbReference type="SUPFAM" id="SSF54001">
    <property type="entry name" value="Cysteine proteinases"/>
    <property type="match status" value="1"/>
</dbReference>
<protein>
    <submittedName>
        <fullName evidence="2">Uncharacterized protein</fullName>
    </submittedName>
</protein>